<evidence type="ECO:0000313" key="3">
    <source>
        <dbReference type="Proteomes" id="UP000298327"/>
    </source>
</evidence>
<keyword evidence="3" id="KW-1185">Reference proteome</keyword>
<organism evidence="2 3">
    <name type="scientific">Dentipellis fragilis</name>
    <dbReference type="NCBI Taxonomy" id="205917"/>
    <lineage>
        <taxon>Eukaryota</taxon>
        <taxon>Fungi</taxon>
        <taxon>Dikarya</taxon>
        <taxon>Basidiomycota</taxon>
        <taxon>Agaricomycotina</taxon>
        <taxon>Agaricomycetes</taxon>
        <taxon>Russulales</taxon>
        <taxon>Hericiaceae</taxon>
        <taxon>Dentipellis</taxon>
    </lineage>
</organism>
<dbReference type="AlphaFoldDB" id="A0A4Y9XSE6"/>
<evidence type="ECO:0000313" key="2">
    <source>
        <dbReference type="EMBL" id="TFY53046.1"/>
    </source>
</evidence>
<gene>
    <name evidence="2" type="ORF">EVG20_g10292</name>
</gene>
<name>A0A4Y9XSE6_9AGAM</name>
<proteinExistence type="predicted"/>
<comment type="caution">
    <text evidence="2">The sequence shown here is derived from an EMBL/GenBank/DDBJ whole genome shotgun (WGS) entry which is preliminary data.</text>
</comment>
<protein>
    <recommendedName>
        <fullName evidence="1">Fungal STAND N-terminal Goodbye domain-containing protein</fullName>
    </recommendedName>
</protein>
<accession>A0A4Y9XSE6</accession>
<dbReference type="EMBL" id="SEOQ01001210">
    <property type="protein sequence ID" value="TFY53046.1"/>
    <property type="molecule type" value="Genomic_DNA"/>
</dbReference>
<dbReference type="OrthoDB" id="7464126at2759"/>
<dbReference type="InterPro" id="IPR031350">
    <property type="entry name" value="Goodbye_dom"/>
</dbReference>
<sequence length="230" mass="25316">MADNQFSEIWAATIKQYEADTNINIMDASRNLANVTSADELPGMIDGEQKKFRNYQKQVDKIQGAVKPVLDVIQAIADTAGEAVGVAFPPAKIVFVAVKLLLNAAENVSAHYKAIVNIFARMQTFLDCCNTYVKGNISLGLQQRLVEILAHLLSVIGTVMKDMKGGWLKHFFHSVLTKDNVMEDALQKLNDLTREEALASLADIHDKVGQALQGVDDLTKAQRDAELDKC</sequence>
<dbReference type="Proteomes" id="UP000298327">
    <property type="component" value="Unassembled WGS sequence"/>
</dbReference>
<evidence type="ECO:0000259" key="1">
    <source>
        <dbReference type="Pfam" id="PF17109"/>
    </source>
</evidence>
<reference evidence="2 3" key="1">
    <citation type="submission" date="2019-02" db="EMBL/GenBank/DDBJ databases">
        <title>Genome sequencing of the rare red list fungi Dentipellis fragilis.</title>
        <authorList>
            <person name="Buettner E."/>
            <person name="Kellner H."/>
        </authorList>
    </citation>
    <scope>NUCLEOTIDE SEQUENCE [LARGE SCALE GENOMIC DNA]</scope>
    <source>
        <strain evidence="2 3">DSM 105465</strain>
    </source>
</reference>
<feature type="domain" description="Fungal STAND N-terminal Goodbye" evidence="1">
    <location>
        <begin position="10"/>
        <end position="132"/>
    </location>
</feature>
<dbReference type="Pfam" id="PF17109">
    <property type="entry name" value="Goodbye"/>
    <property type="match status" value="1"/>
</dbReference>
<feature type="non-terminal residue" evidence="2">
    <location>
        <position position="230"/>
    </location>
</feature>